<evidence type="ECO:0000256" key="5">
    <source>
        <dbReference type="ARBA" id="ARBA00022840"/>
    </source>
</evidence>
<protein>
    <recommendedName>
        <fullName evidence="6">Protein kinase domain-containing protein</fullName>
    </recommendedName>
</protein>
<dbReference type="GO" id="GO:0004674">
    <property type="term" value="F:protein serine/threonine kinase activity"/>
    <property type="evidence" value="ECO:0007669"/>
    <property type="project" value="UniProtKB-KW"/>
</dbReference>
<keyword evidence="4" id="KW-0418">Kinase</keyword>
<dbReference type="EMBL" id="JAESVG020000002">
    <property type="protein sequence ID" value="KAG8629689.1"/>
    <property type="molecule type" value="Genomic_DNA"/>
</dbReference>
<dbReference type="GO" id="GO:0005524">
    <property type="term" value="F:ATP binding"/>
    <property type="evidence" value="ECO:0007669"/>
    <property type="project" value="UniProtKB-KW"/>
</dbReference>
<organism evidence="7 8">
    <name type="scientific">Elsinoe batatas</name>
    <dbReference type="NCBI Taxonomy" id="2601811"/>
    <lineage>
        <taxon>Eukaryota</taxon>
        <taxon>Fungi</taxon>
        <taxon>Dikarya</taxon>
        <taxon>Ascomycota</taxon>
        <taxon>Pezizomycotina</taxon>
        <taxon>Dothideomycetes</taxon>
        <taxon>Dothideomycetidae</taxon>
        <taxon>Myriangiales</taxon>
        <taxon>Elsinoaceae</taxon>
        <taxon>Elsinoe</taxon>
    </lineage>
</organism>
<proteinExistence type="predicted"/>
<dbReference type="OrthoDB" id="5979581at2759"/>
<evidence type="ECO:0000256" key="4">
    <source>
        <dbReference type="ARBA" id="ARBA00022777"/>
    </source>
</evidence>
<dbReference type="InterPro" id="IPR000719">
    <property type="entry name" value="Prot_kinase_dom"/>
</dbReference>
<keyword evidence="2" id="KW-0808">Transferase</keyword>
<dbReference type="SMART" id="SM00220">
    <property type="entry name" value="S_TKc"/>
    <property type="match status" value="1"/>
</dbReference>
<dbReference type="InterPro" id="IPR011009">
    <property type="entry name" value="Kinase-like_dom_sf"/>
</dbReference>
<evidence type="ECO:0000313" key="8">
    <source>
        <dbReference type="Proteomes" id="UP000809789"/>
    </source>
</evidence>
<dbReference type="InterPro" id="IPR050494">
    <property type="entry name" value="Ser_Thr_dual-spec_kinase"/>
</dbReference>
<evidence type="ECO:0000256" key="3">
    <source>
        <dbReference type="ARBA" id="ARBA00022741"/>
    </source>
</evidence>
<keyword evidence="1" id="KW-0723">Serine/threonine-protein kinase</keyword>
<sequence length="371" mass="40624">MANGPRFAVSPQSKLFKADVGAAIGPNGRFRIVRLHHSAATTPFPAAQATYIAHDTEAKRSVTLTILNDEETASYQEESQDRIANTLREDSRAVDHVLLPAESLILEAPSANRCLVYELTGPNVYMVTENNDTFLPANWIWKAFKDALSSLAVLHAQKVVHGDIRTWSMVITYPKVDAANEDLVRDTYGPLSQANGAFEFNATGTGNEQMKPTLDFQLKLQRLDQAFIIGDNIPGTAQYKLPGPSPHEIQSTGPTPATDIWYLASIFLNLATGTPSESHFLDANGSALSSSISSTQEALYAAAYKQRTYMRPESELIEESGSGDFSVDELRILSDLLAHLLVTDPAKRFTAEQALQHEFFAVQRPVEGAAE</sequence>
<comment type="caution">
    <text evidence="7">The sequence shown here is derived from an EMBL/GenBank/DDBJ whole genome shotgun (WGS) entry which is preliminary data.</text>
</comment>
<evidence type="ECO:0000256" key="1">
    <source>
        <dbReference type="ARBA" id="ARBA00022527"/>
    </source>
</evidence>
<dbReference type="PANTHER" id="PTHR24058">
    <property type="entry name" value="DUAL SPECIFICITY PROTEIN KINASE"/>
    <property type="match status" value="1"/>
</dbReference>
<accession>A0A8K0L4S5</accession>
<feature type="domain" description="Protein kinase" evidence="6">
    <location>
        <begin position="18"/>
        <end position="360"/>
    </location>
</feature>
<keyword evidence="8" id="KW-1185">Reference proteome</keyword>
<dbReference type="Gene3D" id="1.10.510.10">
    <property type="entry name" value="Transferase(Phosphotransferase) domain 1"/>
    <property type="match status" value="1"/>
</dbReference>
<name>A0A8K0L4S5_9PEZI</name>
<dbReference type="Gene3D" id="3.30.200.20">
    <property type="entry name" value="Phosphorylase Kinase, domain 1"/>
    <property type="match status" value="1"/>
</dbReference>
<dbReference type="SUPFAM" id="SSF56112">
    <property type="entry name" value="Protein kinase-like (PK-like)"/>
    <property type="match status" value="1"/>
</dbReference>
<evidence type="ECO:0000259" key="6">
    <source>
        <dbReference type="PROSITE" id="PS50011"/>
    </source>
</evidence>
<gene>
    <name evidence="7" type="ORF">KVT40_001308</name>
</gene>
<reference evidence="7" key="1">
    <citation type="submission" date="2021-07" db="EMBL/GenBank/DDBJ databases">
        <title>Elsinoe batatas strain:CRI-CJ2 Genome sequencing and assembly.</title>
        <authorList>
            <person name="Huang L."/>
        </authorList>
    </citation>
    <scope>NUCLEOTIDE SEQUENCE</scope>
    <source>
        <strain evidence="7">CRI-CJ2</strain>
    </source>
</reference>
<evidence type="ECO:0000313" key="7">
    <source>
        <dbReference type="EMBL" id="KAG8629689.1"/>
    </source>
</evidence>
<dbReference type="AlphaFoldDB" id="A0A8K0L4S5"/>
<dbReference type="Proteomes" id="UP000809789">
    <property type="component" value="Unassembled WGS sequence"/>
</dbReference>
<keyword evidence="3" id="KW-0547">Nucleotide-binding</keyword>
<keyword evidence="5" id="KW-0067">ATP-binding</keyword>
<evidence type="ECO:0000256" key="2">
    <source>
        <dbReference type="ARBA" id="ARBA00022679"/>
    </source>
</evidence>
<dbReference type="PROSITE" id="PS50011">
    <property type="entry name" value="PROTEIN_KINASE_DOM"/>
    <property type="match status" value="1"/>
</dbReference>